<sequence>MVMSRVQKLYGAVESVIPGGGVAPFAVVVMVDGLTRPTFMTSVAQAPDGITTFELEVDGSGLEPGAHELLILATREQFVGTVGIRLSWLIDTAAYPTPSTTPSSEIEWDRGSRLQLSDGTLLFEEVSVPRPLDGVFSLVAHVQSRNAGCPGFKQTNRIFALADGRHVLPIGDRQSLEVSSLVERAARVEFELATPADAGRVDLIQVDAIDRPQFAPDGRQLPWFSPIVTSFGTLRW</sequence>
<protein>
    <submittedName>
        <fullName evidence="1">Uncharacterized protein</fullName>
    </submittedName>
</protein>
<dbReference type="AlphaFoldDB" id="A0A2W5TPD0"/>
<name>A0A2W5TPD0_9BACT</name>
<organism evidence="1 2">
    <name type="scientific">Archangium gephyra</name>
    <dbReference type="NCBI Taxonomy" id="48"/>
    <lineage>
        <taxon>Bacteria</taxon>
        <taxon>Pseudomonadati</taxon>
        <taxon>Myxococcota</taxon>
        <taxon>Myxococcia</taxon>
        <taxon>Myxococcales</taxon>
        <taxon>Cystobacterineae</taxon>
        <taxon>Archangiaceae</taxon>
        <taxon>Archangium</taxon>
    </lineage>
</organism>
<evidence type="ECO:0000313" key="1">
    <source>
        <dbReference type="EMBL" id="PZR17430.1"/>
    </source>
</evidence>
<comment type="caution">
    <text evidence="1">The sequence shown here is derived from an EMBL/GenBank/DDBJ whole genome shotgun (WGS) entry which is preliminary data.</text>
</comment>
<reference evidence="1 2" key="1">
    <citation type="submission" date="2017-08" db="EMBL/GenBank/DDBJ databases">
        <title>Infants hospitalized years apart are colonized by the same room-sourced microbial strains.</title>
        <authorList>
            <person name="Brooks B."/>
            <person name="Olm M.R."/>
            <person name="Firek B.A."/>
            <person name="Baker R."/>
            <person name="Thomas B.C."/>
            <person name="Morowitz M.J."/>
            <person name="Banfield J.F."/>
        </authorList>
    </citation>
    <scope>NUCLEOTIDE SEQUENCE [LARGE SCALE GENOMIC DNA]</scope>
    <source>
        <strain evidence="1">S2_003_000_R2_14</strain>
    </source>
</reference>
<proteinExistence type="predicted"/>
<dbReference type="EMBL" id="QFQP01000002">
    <property type="protein sequence ID" value="PZR17430.1"/>
    <property type="molecule type" value="Genomic_DNA"/>
</dbReference>
<accession>A0A2W5TPD0</accession>
<dbReference type="Proteomes" id="UP000249061">
    <property type="component" value="Unassembled WGS sequence"/>
</dbReference>
<gene>
    <name evidence="1" type="ORF">DI536_03650</name>
</gene>
<evidence type="ECO:0000313" key="2">
    <source>
        <dbReference type="Proteomes" id="UP000249061"/>
    </source>
</evidence>